<evidence type="ECO:0000259" key="1">
    <source>
        <dbReference type="PROSITE" id="PS51750"/>
    </source>
</evidence>
<dbReference type="PROSITE" id="PS51750">
    <property type="entry name" value="BRO_N"/>
    <property type="match status" value="1"/>
</dbReference>
<accession>A0AB74UQ11</accession>
<protein>
    <recommendedName>
        <fullName evidence="1">Bro-N domain-containing protein</fullName>
    </recommendedName>
</protein>
<dbReference type="EMBL" id="PQ306468">
    <property type="protein sequence ID" value="XHV15733.1"/>
    <property type="molecule type" value="Genomic_DNA"/>
</dbReference>
<feature type="domain" description="Bro-N" evidence="1">
    <location>
        <begin position="1"/>
        <end position="122"/>
    </location>
</feature>
<evidence type="ECO:0000313" key="2">
    <source>
        <dbReference type="EMBL" id="XHV15733.1"/>
    </source>
</evidence>
<name>A0AB74UQ11_9CAUD</name>
<sequence>MKFEKRNFMGIELDVLVGHPEHELLFVVSQVARAAGLKAVYNVPFTFKRLKANAGVKWVTLGDLTNHVRGPRDEYGRGLPPNTTLFTEAHVYQMLLRGHAPASEPFRKWVTEEVLPTIRKTGQYNAAESSDPIAVGIMDELKLLRGELVELKEIVKALGLPTVAAKALPSPYEGTTKGTVHYHCDARMIRDAAETLGLSRPVVDKLIPRVVLRLEAVLSTKWDGAPLEFEASTTQRKWTVYPTNWLKAQLTRQFIRETLQEVVNEAIK</sequence>
<dbReference type="SMART" id="SM01040">
    <property type="entry name" value="Bro-N"/>
    <property type="match status" value="1"/>
</dbReference>
<reference evidence="2" key="1">
    <citation type="submission" date="2024-10" db="EMBL/GenBank/DDBJ databases">
        <authorList>
            <person name="Amarillas L."/>
            <person name="Estrada M."/>
            <person name="Lightbourn L."/>
            <person name="Padilla F."/>
            <person name="Leon R."/>
            <person name="Padilla J."/>
            <person name="Lopez-Avendano J."/>
        </authorList>
    </citation>
    <scope>NUCLEOTIDE SEQUENCE</scope>
</reference>
<dbReference type="InterPro" id="IPR003497">
    <property type="entry name" value="BRO_N_domain"/>
</dbReference>
<proteinExistence type="predicted"/>
<organism evidence="2">
    <name type="scientific">Salmonella phage Phylax-28</name>
    <dbReference type="NCBI Taxonomy" id="3349226"/>
    <lineage>
        <taxon>Viruses</taxon>
        <taxon>Duplodnaviria</taxon>
        <taxon>Heunggongvirae</taxon>
        <taxon>Uroviricota</taxon>
        <taxon>Caudoviricetes</taxon>
        <taxon>Autographivirales</taxon>
        <taxon>Autotranscriptaviridae</taxon>
        <taxon>Studiervirinae</taxon>
        <taxon>Ghunavirus</taxon>
    </lineage>
</organism>
<dbReference type="Pfam" id="PF02498">
    <property type="entry name" value="Bro-N"/>
    <property type="match status" value="1"/>
</dbReference>